<evidence type="ECO:0000313" key="3">
    <source>
        <dbReference type="Proteomes" id="UP000612855"/>
    </source>
</evidence>
<protein>
    <submittedName>
        <fullName evidence="2">Uncharacterized protein</fullName>
    </submittedName>
</protein>
<comment type="caution">
    <text evidence="2">The sequence shown here is derived from an EMBL/GenBank/DDBJ whole genome shotgun (WGS) entry which is preliminary data.</text>
</comment>
<name>A0A917A6E5_9RHOB</name>
<dbReference type="Proteomes" id="UP000612855">
    <property type="component" value="Unassembled WGS sequence"/>
</dbReference>
<keyword evidence="3" id="KW-1185">Reference proteome</keyword>
<feature type="chain" id="PRO_5038105880" evidence="1">
    <location>
        <begin position="21"/>
        <end position="153"/>
    </location>
</feature>
<gene>
    <name evidence="2" type="ORF">GCM10011360_15840</name>
</gene>
<evidence type="ECO:0000256" key="1">
    <source>
        <dbReference type="SAM" id="SignalP"/>
    </source>
</evidence>
<keyword evidence="1" id="KW-0732">Signal</keyword>
<reference evidence="3" key="1">
    <citation type="journal article" date="2019" name="Int. J. Syst. Evol. Microbiol.">
        <title>The Global Catalogue of Microorganisms (GCM) 10K type strain sequencing project: providing services to taxonomists for standard genome sequencing and annotation.</title>
        <authorList>
            <consortium name="The Broad Institute Genomics Platform"/>
            <consortium name="The Broad Institute Genome Sequencing Center for Infectious Disease"/>
            <person name="Wu L."/>
            <person name="Ma J."/>
        </authorList>
    </citation>
    <scope>NUCLEOTIDE SEQUENCE [LARGE SCALE GENOMIC DNA]</scope>
    <source>
        <strain evidence="3">CGMCC 1.12664</strain>
    </source>
</reference>
<feature type="signal peptide" evidence="1">
    <location>
        <begin position="1"/>
        <end position="20"/>
    </location>
</feature>
<dbReference type="AlphaFoldDB" id="A0A917A6E5"/>
<dbReference type="EMBL" id="BMFJ01000001">
    <property type="protein sequence ID" value="GGE28488.1"/>
    <property type="molecule type" value="Genomic_DNA"/>
</dbReference>
<proteinExistence type="predicted"/>
<organism evidence="2 3">
    <name type="scientific">Primorskyibacter flagellatus</name>
    <dbReference type="NCBI Taxonomy" id="1387277"/>
    <lineage>
        <taxon>Bacteria</taxon>
        <taxon>Pseudomonadati</taxon>
        <taxon>Pseudomonadota</taxon>
        <taxon>Alphaproteobacteria</taxon>
        <taxon>Rhodobacterales</taxon>
        <taxon>Roseobacteraceae</taxon>
        <taxon>Primorskyibacter</taxon>
    </lineage>
</organism>
<dbReference type="RefSeq" id="WP_188477115.1">
    <property type="nucleotide sequence ID" value="NZ_BMFJ01000001.1"/>
</dbReference>
<sequence>MTRTALLSLLLTFAALPAVADCATAGLRVRCIYVGPDPDQQRGDIGARFVTASPEINIVIAGPRHRDPRPHFRPDRRLRNGVPARNVYGSRHDIIARGDRLPDDSLILMNPTRYGLPRPRDGWTYFAVDRDIYRAELRSRRVLDYVNPHITRR</sequence>
<accession>A0A917A6E5</accession>
<evidence type="ECO:0000313" key="2">
    <source>
        <dbReference type="EMBL" id="GGE28488.1"/>
    </source>
</evidence>